<reference evidence="1" key="1">
    <citation type="journal article" date="2019" name="Environ. Microbiol.">
        <title>Fungal ecological strategies reflected in gene transcription - a case study of two litter decomposers.</title>
        <authorList>
            <person name="Barbi F."/>
            <person name="Kohler A."/>
            <person name="Barry K."/>
            <person name="Baskaran P."/>
            <person name="Daum C."/>
            <person name="Fauchery L."/>
            <person name="Ihrmark K."/>
            <person name="Kuo A."/>
            <person name="LaButti K."/>
            <person name="Lipzen A."/>
            <person name="Morin E."/>
            <person name="Grigoriev I.V."/>
            <person name="Henrissat B."/>
            <person name="Lindahl B."/>
            <person name="Martin F."/>
        </authorList>
    </citation>
    <scope>NUCLEOTIDE SEQUENCE</scope>
    <source>
        <strain evidence="1">JB14</strain>
    </source>
</reference>
<proteinExistence type="predicted"/>
<accession>A0A6A4HIU9</accession>
<evidence type="ECO:0000313" key="2">
    <source>
        <dbReference type="Proteomes" id="UP000799118"/>
    </source>
</evidence>
<name>A0A6A4HIU9_9AGAR</name>
<dbReference type="Proteomes" id="UP000799118">
    <property type="component" value="Unassembled WGS sequence"/>
</dbReference>
<sequence>MNVHLSRMQCKMLSSLRSILVGFCSGYDIAQTHQKPSPLKANLMRRFMSLPRAQRLIAQPSMMN</sequence>
<gene>
    <name evidence="1" type="ORF">BT96DRAFT_921529</name>
</gene>
<dbReference type="EMBL" id="ML769497">
    <property type="protein sequence ID" value="KAE9397471.1"/>
    <property type="molecule type" value="Genomic_DNA"/>
</dbReference>
<evidence type="ECO:0000313" key="1">
    <source>
        <dbReference type="EMBL" id="KAE9397471.1"/>
    </source>
</evidence>
<dbReference type="AlphaFoldDB" id="A0A6A4HIU9"/>
<protein>
    <submittedName>
        <fullName evidence="1">Uncharacterized protein</fullName>
    </submittedName>
</protein>
<keyword evidence="2" id="KW-1185">Reference proteome</keyword>
<organism evidence="1 2">
    <name type="scientific">Gymnopus androsaceus JB14</name>
    <dbReference type="NCBI Taxonomy" id="1447944"/>
    <lineage>
        <taxon>Eukaryota</taxon>
        <taxon>Fungi</taxon>
        <taxon>Dikarya</taxon>
        <taxon>Basidiomycota</taxon>
        <taxon>Agaricomycotina</taxon>
        <taxon>Agaricomycetes</taxon>
        <taxon>Agaricomycetidae</taxon>
        <taxon>Agaricales</taxon>
        <taxon>Marasmiineae</taxon>
        <taxon>Omphalotaceae</taxon>
        <taxon>Gymnopus</taxon>
    </lineage>
</organism>